<keyword evidence="2" id="KW-0812">Transmembrane</keyword>
<dbReference type="STRING" id="797114.C475_22284"/>
<feature type="domain" description="PrgI-like" evidence="3">
    <location>
        <begin position="27"/>
        <end position="89"/>
    </location>
</feature>
<accession>M0C908</accession>
<feature type="transmembrane region" description="Helical" evidence="2">
    <location>
        <begin position="36"/>
        <end position="63"/>
    </location>
</feature>
<dbReference type="Proteomes" id="UP000011626">
    <property type="component" value="Unassembled WGS sequence"/>
</dbReference>
<comment type="caution">
    <text evidence="4">The sequence shown here is derived from an EMBL/GenBank/DDBJ whole genome shotgun (WGS) entry which is preliminary data.</text>
</comment>
<gene>
    <name evidence="4" type="ORF">C475_22284</name>
</gene>
<evidence type="ECO:0000313" key="4">
    <source>
        <dbReference type="EMBL" id="ELZ19720.1"/>
    </source>
</evidence>
<dbReference type="InterPro" id="IPR058597">
    <property type="entry name" value="PrgI-like_dom"/>
</dbReference>
<keyword evidence="2" id="KW-1133">Transmembrane helix</keyword>
<sequence length="151" mass="15848">MTQDIPMASHLLASKVLGVSARKLAESMGPPVVPCLILYAIGLPLIITLPLVVVGVLIGAVIYKQTPPGQQPLRFAGALLRHYRGQTHYIWKPPEEGENGLVTSSPEDVWLTVVDSEDAESAGGTTTSNPDPLGLDEDLVTLDGPAGTGDA</sequence>
<dbReference type="AlphaFoldDB" id="M0C908"/>
<feature type="region of interest" description="Disordered" evidence="1">
    <location>
        <begin position="115"/>
        <end position="151"/>
    </location>
</feature>
<reference evidence="4 5" key="1">
    <citation type="journal article" date="2014" name="PLoS Genet.">
        <title>Phylogenetically driven sequencing of extremely halophilic archaea reveals strategies for static and dynamic osmo-response.</title>
        <authorList>
            <person name="Becker E.A."/>
            <person name="Seitzer P.M."/>
            <person name="Tritt A."/>
            <person name="Larsen D."/>
            <person name="Krusor M."/>
            <person name="Yao A.I."/>
            <person name="Wu D."/>
            <person name="Madern D."/>
            <person name="Eisen J.A."/>
            <person name="Darling A.E."/>
            <person name="Facciotti M.T."/>
        </authorList>
    </citation>
    <scope>NUCLEOTIDE SEQUENCE [LARGE SCALE GENOMIC DNA]</scope>
    <source>
        <strain evidence="4 5">2-9-1</strain>
    </source>
</reference>
<protein>
    <recommendedName>
        <fullName evidence="3">PrgI-like domain-containing protein</fullName>
    </recommendedName>
</protein>
<dbReference type="OrthoDB" id="342272at2157"/>
<evidence type="ECO:0000256" key="1">
    <source>
        <dbReference type="SAM" id="MobiDB-lite"/>
    </source>
</evidence>
<name>M0C908_9EURY</name>
<keyword evidence="2" id="KW-0472">Membrane</keyword>
<evidence type="ECO:0000259" key="3">
    <source>
        <dbReference type="Pfam" id="PF26592"/>
    </source>
</evidence>
<evidence type="ECO:0000256" key="2">
    <source>
        <dbReference type="SAM" id="Phobius"/>
    </source>
</evidence>
<evidence type="ECO:0000313" key="5">
    <source>
        <dbReference type="Proteomes" id="UP000011626"/>
    </source>
</evidence>
<keyword evidence="5" id="KW-1185">Reference proteome</keyword>
<dbReference type="EMBL" id="AOIU01000049">
    <property type="protein sequence ID" value="ELZ19720.1"/>
    <property type="molecule type" value="Genomic_DNA"/>
</dbReference>
<proteinExistence type="predicted"/>
<organism evidence="4 5">
    <name type="scientific">Halosimplex carlsbadense 2-9-1</name>
    <dbReference type="NCBI Taxonomy" id="797114"/>
    <lineage>
        <taxon>Archaea</taxon>
        <taxon>Methanobacteriati</taxon>
        <taxon>Methanobacteriota</taxon>
        <taxon>Stenosarchaea group</taxon>
        <taxon>Halobacteria</taxon>
        <taxon>Halobacteriales</taxon>
        <taxon>Haloarculaceae</taxon>
        <taxon>Halosimplex</taxon>
    </lineage>
</organism>
<dbReference type="Pfam" id="PF26592">
    <property type="entry name" value="PrgI_like"/>
    <property type="match status" value="1"/>
</dbReference>
<dbReference type="RefSeq" id="WP_006886122.1">
    <property type="nucleotide sequence ID" value="NZ_AOIU01000049.1"/>
</dbReference>